<evidence type="ECO:0000313" key="8">
    <source>
        <dbReference type="EMBL" id="OLU46784.1"/>
    </source>
</evidence>
<accession>A0A1U7NNB6</accession>
<evidence type="ECO:0000256" key="4">
    <source>
        <dbReference type="ARBA" id="ARBA00022692"/>
    </source>
</evidence>
<reference evidence="8 9" key="1">
    <citation type="submission" date="2016-11" db="EMBL/GenBank/DDBJ databases">
        <title>Description of two novel members of the family Erysipelotrichaceae: Ileibacterium lipovorans gen. nov., sp. nov. and Dubosiella newyorkensis, gen. nov., sp. nov.</title>
        <authorList>
            <person name="Cox L.M."/>
            <person name="Sohn J."/>
            <person name="Tyrrell K.L."/>
            <person name="Citron D.M."/>
            <person name="Lawson P.A."/>
            <person name="Patel N.B."/>
            <person name="Iizumi T."/>
            <person name="Perez-Perez G.I."/>
            <person name="Goldstein E.J."/>
            <person name="Blaser M.J."/>
        </authorList>
    </citation>
    <scope>NUCLEOTIDE SEQUENCE [LARGE SCALE GENOMIC DNA]</scope>
    <source>
        <strain evidence="8 9">NYU-BL-A4</strain>
    </source>
</reference>
<evidence type="ECO:0000256" key="7">
    <source>
        <dbReference type="SAM" id="Phobius"/>
    </source>
</evidence>
<name>A0A1U7NNB6_9FIRM</name>
<evidence type="ECO:0000256" key="3">
    <source>
        <dbReference type="ARBA" id="ARBA00022475"/>
    </source>
</evidence>
<evidence type="ECO:0000256" key="1">
    <source>
        <dbReference type="ARBA" id="ARBA00004651"/>
    </source>
</evidence>
<dbReference type="PANTHER" id="PTHR43663">
    <property type="entry name" value="CHROMATE TRANSPORT PROTEIN-RELATED"/>
    <property type="match status" value="1"/>
</dbReference>
<evidence type="ECO:0000313" key="9">
    <source>
        <dbReference type="Proteomes" id="UP000186705"/>
    </source>
</evidence>
<gene>
    <name evidence="8" type="ORF">BO225_04820</name>
</gene>
<keyword evidence="6 7" id="KW-0472">Membrane</keyword>
<proteinExistence type="inferred from homology"/>
<dbReference type="InterPro" id="IPR052518">
    <property type="entry name" value="CHR_Transporter"/>
</dbReference>
<feature type="transmembrane region" description="Helical" evidence="7">
    <location>
        <begin position="111"/>
        <end position="131"/>
    </location>
</feature>
<dbReference type="GO" id="GO:0015109">
    <property type="term" value="F:chromate transmembrane transporter activity"/>
    <property type="evidence" value="ECO:0007669"/>
    <property type="project" value="InterPro"/>
</dbReference>
<sequence>MNIYLDMFITFAKIGAFTFGGGYAMLPMLQSEIVEKKKWATDDELLDYFAVGQCTPGVIAVNTASFIGYYQKGILGTIVATSGVVFPSLVIIILIASLLSNFAELEIVQHALSGIRIAVCILIMQAVIKMIKSGIKDTYGWIIFAIALVFSYFQWLPTILIVILAAGTGILIQAIKTKRGLKS</sequence>
<dbReference type="GO" id="GO:0005886">
    <property type="term" value="C:plasma membrane"/>
    <property type="evidence" value="ECO:0007669"/>
    <property type="project" value="UniProtKB-SubCell"/>
</dbReference>
<evidence type="ECO:0000256" key="2">
    <source>
        <dbReference type="ARBA" id="ARBA00005262"/>
    </source>
</evidence>
<dbReference type="RefSeq" id="WP_076341153.1">
    <property type="nucleotide sequence ID" value="NZ_CAJTMI010000059.1"/>
</dbReference>
<keyword evidence="5 7" id="KW-1133">Transmembrane helix</keyword>
<dbReference type="PANTHER" id="PTHR43663:SF2">
    <property type="entry name" value="CHROMATE TRANSPORT PROTEIN-RELATED"/>
    <property type="match status" value="1"/>
</dbReference>
<keyword evidence="4 7" id="KW-0812">Transmembrane</keyword>
<evidence type="ECO:0000256" key="5">
    <source>
        <dbReference type="ARBA" id="ARBA00022989"/>
    </source>
</evidence>
<feature type="transmembrane region" description="Helical" evidence="7">
    <location>
        <begin position="138"/>
        <end position="153"/>
    </location>
</feature>
<organism evidence="8 9">
    <name type="scientific">Dubosiella newyorkensis</name>
    <dbReference type="NCBI Taxonomy" id="1862672"/>
    <lineage>
        <taxon>Bacteria</taxon>
        <taxon>Bacillati</taxon>
        <taxon>Bacillota</taxon>
        <taxon>Erysipelotrichia</taxon>
        <taxon>Erysipelotrichales</taxon>
        <taxon>Erysipelotrichaceae</taxon>
        <taxon>Dubosiella</taxon>
    </lineage>
</organism>
<keyword evidence="9" id="KW-1185">Reference proteome</keyword>
<comment type="subcellular location">
    <subcellularLocation>
        <location evidence="1">Cell membrane</location>
        <topology evidence="1">Multi-pass membrane protein</topology>
    </subcellularLocation>
</comment>
<dbReference type="AlphaFoldDB" id="A0A1U7NNB6"/>
<feature type="transmembrane region" description="Helical" evidence="7">
    <location>
        <begin position="7"/>
        <end position="26"/>
    </location>
</feature>
<comment type="similarity">
    <text evidence="2">Belongs to the chromate ion transporter (CHR) (TC 2.A.51) family.</text>
</comment>
<dbReference type="InterPro" id="IPR003370">
    <property type="entry name" value="Chromate_transpt"/>
</dbReference>
<feature type="transmembrane region" description="Helical" evidence="7">
    <location>
        <begin position="46"/>
        <end position="67"/>
    </location>
</feature>
<keyword evidence="3" id="KW-1003">Cell membrane</keyword>
<dbReference type="Pfam" id="PF02417">
    <property type="entry name" value="Chromate_transp"/>
    <property type="match status" value="1"/>
</dbReference>
<dbReference type="EMBL" id="MPKA01000059">
    <property type="protein sequence ID" value="OLU46784.1"/>
    <property type="molecule type" value="Genomic_DNA"/>
</dbReference>
<dbReference type="OrthoDB" id="9788907at2"/>
<comment type="caution">
    <text evidence="8">The sequence shown here is derived from an EMBL/GenBank/DDBJ whole genome shotgun (WGS) entry which is preliminary data.</text>
</comment>
<dbReference type="Proteomes" id="UP000186705">
    <property type="component" value="Unassembled WGS sequence"/>
</dbReference>
<protein>
    <submittedName>
        <fullName evidence="8">Chromate transporter</fullName>
    </submittedName>
</protein>
<dbReference type="GeneID" id="78275272"/>
<dbReference type="STRING" id="1862672.BO225_04820"/>
<evidence type="ECO:0000256" key="6">
    <source>
        <dbReference type="ARBA" id="ARBA00023136"/>
    </source>
</evidence>
<feature type="transmembrane region" description="Helical" evidence="7">
    <location>
        <begin position="74"/>
        <end position="99"/>
    </location>
</feature>